<proteinExistence type="predicted"/>
<keyword evidence="2" id="KW-0812">Transmembrane</keyword>
<reference evidence="6 7" key="1">
    <citation type="submission" date="2020-05" db="EMBL/GenBank/DDBJ databases">
        <title>Gimesia benthica sp. nov., a novel planctomycete isolated from a deep-sea water sample of the Northwest Indian Ocean.</title>
        <authorList>
            <person name="Wang J."/>
            <person name="Ruan C."/>
            <person name="Song L."/>
            <person name="Zhu Y."/>
            <person name="Li A."/>
            <person name="Zheng X."/>
            <person name="Wang L."/>
            <person name="Lu Z."/>
            <person name="Huang Y."/>
            <person name="Du W."/>
            <person name="Zhou Y."/>
            <person name="Huang L."/>
            <person name="Dai X."/>
        </authorList>
    </citation>
    <scope>NUCLEOTIDE SEQUENCE [LARGE SCALE GENOMIC DNA]</scope>
    <source>
        <strain evidence="6 7">YYQ-30</strain>
    </source>
</reference>
<dbReference type="GO" id="GO:0005886">
    <property type="term" value="C:plasma membrane"/>
    <property type="evidence" value="ECO:0007669"/>
    <property type="project" value="InterPro"/>
</dbReference>
<sequence length="1545" mass="158624">MRHFRFLILLLPLVLWPFLGLAQDEIAEGEDDNGFIINLLQNQLSTESRKIRLSGVQGALSSQASVRRITISDREGIWLQIDNATINWSRSALLRGRVEVQRLAAESIRIPRRPLPEPGLPQPEASGGGFSVPDLPVAINLANLEIGRVFLGEPVIGVAAEIGATGNLALAGGNLDSRLELNRLDAPGGSFLLSAAFDADSQEVALDLQLSEPEDGLIANLLNVEGRPAVEGSITASGPVADLTATMDFRAGDEDLLDGQLRLTEGPEGLDFVADIAGRLQPLVPLELHPFFAEESTIAVEGRQLAEGGIALDRLEVDAGGLDLAGTLRTAPDGFPQALDLRMALGREDGTPLALPGGGGQTTIQSGRLDLTYGEGSAWDGVLALEGLSTGEVTVGETTIAMGGLAENLDDPEARRVTARVEGAARDFSARDPKLEIALGNGVELLIVLDWAAGRAVAIEEAQLSGNGVQIGFGGALDGTRLSGGAAVEIADLSVFGALAGRDLAGSVSTSAAGLVDPLAGSFDLTLDGSAQGLRLGLAQVDPLLEGETVLAGRLRRDAQGIEAEGFRLSNDQLELAADGIYAAEGTDFRLSASVSDIGLVTDAGSGAVRLTAQAEGGVEALGVDLRLAMDAGELQGRAVSGLNLTLRGEGTGAVDLRGRIGGGGRLDETRIGLDGGFELGDGFQRLQGFRFDAGPTRVTGSVARGADGLLSGTLDVASPDISDVAALALQEASGAVRTRLVLSRSAGTQSAAITGAIRDLAVAGSTVSGADLDLAVRDLFGIPLASGEVDLRAARFGGFGISEARLVSSVEDARMRVRADAAFDNGATATLGAQVENLQPGLRVDLARLDLDTGATLATLTAPARLEIAGGATRLTPLSLRIGDGRLVARGTVAEALDLLFEMEALPLSIANDFAPGLGLGGTVSGSARVGGTAEAPEGSFRLDLAGLRAAQTEALGLPALSVGTQGEIAAQAVNLTGRIEAADALLLGFEGRIPLDPDAQGFAATATLERLAVAAFDRAAGNLGLQGRVTGRVEASGSVLDPEARFSLAGEQLSTLLTRQNGLPAAGVTLEGGYRRGVLDLDALQAQGPQGLQFQASGRVPLQGSGLEITAQGRLPLALANIALARSGVQVAGDLSLDAAARGALTAPALSGSARMTGGTILYPHANLRLENVALNLGLAGERVTITEARANFAERGTLSIGGAVGIAAGSGFPADLDIALRDVIYSDGRIVTTRLSGDLTLEGPILGAGRLAGRLDVGRTEVVIPSSFGINAGVLLDISHLNPPRDVQLTLDRAGLNRPLEESQGGGLPLVLDVLVNAPNQIFIRGRGLDAEMGGQVRVTGTASDVVPVGQINLIRGRLNILGQRIEFDEGSVTLIGDLNPRIRLVAETAARDGTVVFLTVEGPATDPAVTFSSSPVLPQDEVLALLIFDRNVAELSPLQIAQLAAAAASLAGVGGGGEGALGGLRSAIGLANLDVTSGDDGEVGVRAGTYVTENIYLDLEADSGGETKATINLDITDSVRARTSVDSRGESTIGIFFERDY</sequence>
<evidence type="ECO:0000259" key="5">
    <source>
        <dbReference type="Pfam" id="PF04357"/>
    </source>
</evidence>
<protein>
    <submittedName>
        <fullName evidence="6">Translocation/assembly module TamB</fullName>
    </submittedName>
</protein>
<comment type="caution">
    <text evidence="6">The sequence shown here is derived from an EMBL/GenBank/DDBJ whole genome shotgun (WGS) entry which is preliminary data.</text>
</comment>
<evidence type="ECO:0000256" key="3">
    <source>
        <dbReference type="ARBA" id="ARBA00022989"/>
    </source>
</evidence>
<keyword evidence="3" id="KW-1133">Transmembrane helix</keyword>
<dbReference type="Proteomes" id="UP000572377">
    <property type="component" value="Unassembled WGS sequence"/>
</dbReference>
<dbReference type="PANTHER" id="PTHR36985">
    <property type="entry name" value="TRANSLOCATION AND ASSEMBLY MODULE SUBUNIT TAMB"/>
    <property type="match status" value="1"/>
</dbReference>
<evidence type="ECO:0000313" key="6">
    <source>
        <dbReference type="EMBL" id="NNU79072.1"/>
    </source>
</evidence>
<keyword evidence="4" id="KW-0472">Membrane</keyword>
<evidence type="ECO:0000256" key="4">
    <source>
        <dbReference type="ARBA" id="ARBA00023136"/>
    </source>
</evidence>
<name>A0A849KYY7_9RHOB</name>
<evidence type="ECO:0000256" key="1">
    <source>
        <dbReference type="ARBA" id="ARBA00004167"/>
    </source>
</evidence>
<gene>
    <name evidence="6" type="ORF">HMH01_01355</name>
</gene>
<dbReference type="Pfam" id="PF04357">
    <property type="entry name" value="TamB"/>
    <property type="match status" value="1"/>
</dbReference>
<dbReference type="RefSeq" id="WP_171321748.1">
    <property type="nucleotide sequence ID" value="NZ_JABFBC010000001.1"/>
</dbReference>
<feature type="domain" description="Translocation and assembly module TamB C-terminal" evidence="5">
    <location>
        <begin position="1192"/>
        <end position="1545"/>
    </location>
</feature>
<dbReference type="GO" id="GO:0009306">
    <property type="term" value="P:protein secretion"/>
    <property type="evidence" value="ECO:0007669"/>
    <property type="project" value="InterPro"/>
</dbReference>
<dbReference type="EMBL" id="JABFBC010000001">
    <property type="protein sequence ID" value="NNU79072.1"/>
    <property type="molecule type" value="Genomic_DNA"/>
</dbReference>
<keyword evidence="7" id="KW-1185">Reference proteome</keyword>
<organism evidence="6 7">
    <name type="scientific">Halovulum dunhuangense</name>
    <dbReference type="NCBI Taxonomy" id="1505036"/>
    <lineage>
        <taxon>Bacteria</taxon>
        <taxon>Pseudomonadati</taxon>
        <taxon>Pseudomonadota</taxon>
        <taxon>Alphaproteobacteria</taxon>
        <taxon>Rhodobacterales</taxon>
        <taxon>Paracoccaceae</taxon>
        <taxon>Halovulum</taxon>
    </lineage>
</organism>
<evidence type="ECO:0000256" key="2">
    <source>
        <dbReference type="ARBA" id="ARBA00022692"/>
    </source>
</evidence>
<dbReference type="PANTHER" id="PTHR36985:SF1">
    <property type="entry name" value="TRANSLOCATION AND ASSEMBLY MODULE SUBUNIT TAMB"/>
    <property type="match status" value="1"/>
</dbReference>
<evidence type="ECO:0000313" key="7">
    <source>
        <dbReference type="Proteomes" id="UP000572377"/>
    </source>
</evidence>
<accession>A0A849KYY7</accession>
<comment type="subcellular location">
    <subcellularLocation>
        <location evidence="1">Membrane</location>
        <topology evidence="1">Single-pass membrane protein</topology>
    </subcellularLocation>
</comment>
<dbReference type="InterPro" id="IPR007452">
    <property type="entry name" value="TamB_C"/>
</dbReference>